<feature type="domain" description="Major facilitator superfamily (MFS) profile" evidence="7">
    <location>
        <begin position="21"/>
        <end position="429"/>
    </location>
</feature>
<feature type="transmembrane region" description="Helical" evidence="6">
    <location>
        <begin position="17"/>
        <end position="34"/>
    </location>
</feature>
<evidence type="ECO:0000256" key="2">
    <source>
        <dbReference type="ARBA" id="ARBA00022475"/>
    </source>
</evidence>
<dbReference type="CDD" id="cd17319">
    <property type="entry name" value="MFS_ExuT_GudP_like"/>
    <property type="match status" value="1"/>
</dbReference>
<feature type="transmembrane region" description="Helical" evidence="6">
    <location>
        <begin position="313"/>
        <end position="335"/>
    </location>
</feature>
<evidence type="ECO:0000313" key="8">
    <source>
        <dbReference type="EMBL" id="KXU83724.1"/>
    </source>
</evidence>
<dbReference type="InterPro" id="IPR000849">
    <property type="entry name" value="Sugar_P_transporter"/>
</dbReference>
<dbReference type="InterPro" id="IPR020846">
    <property type="entry name" value="MFS_dom"/>
</dbReference>
<reference evidence="8 9" key="1">
    <citation type="journal article" date="2015" name="Int. J. Syst. Evol. Microbiol.">
        <title>Burkholderia monticola sp. nov., isolated from mountain soil.</title>
        <authorList>
            <person name="Baek I."/>
            <person name="Seo B."/>
            <person name="Lee I."/>
            <person name="Yi H."/>
            <person name="Chun J."/>
        </authorList>
    </citation>
    <scope>NUCLEOTIDE SEQUENCE [LARGE SCALE GENOMIC DNA]</scope>
    <source>
        <strain evidence="8 9">JC2948</strain>
    </source>
</reference>
<proteinExistence type="predicted"/>
<keyword evidence="5 6" id="KW-0472">Membrane</keyword>
<dbReference type="GO" id="GO:0022857">
    <property type="term" value="F:transmembrane transporter activity"/>
    <property type="evidence" value="ECO:0007669"/>
    <property type="project" value="InterPro"/>
</dbReference>
<dbReference type="EMBL" id="LRBG01000037">
    <property type="protein sequence ID" value="KXU83724.1"/>
    <property type="molecule type" value="Genomic_DNA"/>
</dbReference>
<dbReference type="InterPro" id="IPR011701">
    <property type="entry name" value="MFS"/>
</dbReference>
<name>A0A149PFC2_9BURK</name>
<dbReference type="PIRSF" id="PIRSF002808">
    <property type="entry name" value="Hexose_phosphate_transp"/>
    <property type="match status" value="1"/>
</dbReference>
<evidence type="ECO:0000256" key="4">
    <source>
        <dbReference type="ARBA" id="ARBA00022989"/>
    </source>
</evidence>
<feature type="transmembrane region" description="Helical" evidence="6">
    <location>
        <begin position="373"/>
        <end position="397"/>
    </location>
</feature>
<feature type="transmembrane region" description="Helical" evidence="6">
    <location>
        <begin position="174"/>
        <end position="196"/>
    </location>
</feature>
<comment type="caution">
    <text evidence="8">The sequence shown here is derived from an EMBL/GenBank/DDBJ whole genome shotgun (WGS) entry which is preliminary data.</text>
</comment>
<evidence type="ECO:0000256" key="6">
    <source>
        <dbReference type="SAM" id="Phobius"/>
    </source>
</evidence>
<feature type="transmembrane region" description="Helical" evidence="6">
    <location>
        <begin position="280"/>
        <end position="301"/>
    </location>
</feature>
<keyword evidence="9" id="KW-1185">Reference proteome</keyword>
<gene>
    <name evidence="8" type="ORF">CI15_24550</name>
</gene>
<organism evidence="8 9">
    <name type="scientific">Paraburkholderia monticola</name>
    <dbReference type="NCBI Taxonomy" id="1399968"/>
    <lineage>
        <taxon>Bacteria</taxon>
        <taxon>Pseudomonadati</taxon>
        <taxon>Pseudomonadota</taxon>
        <taxon>Betaproteobacteria</taxon>
        <taxon>Burkholderiales</taxon>
        <taxon>Burkholderiaceae</taxon>
        <taxon>Paraburkholderia</taxon>
    </lineage>
</organism>
<dbReference type="PANTHER" id="PTHR11662">
    <property type="entry name" value="SOLUTE CARRIER FAMILY 17"/>
    <property type="match status" value="1"/>
</dbReference>
<evidence type="ECO:0000313" key="9">
    <source>
        <dbReference type="Proteomes" id="UP000075613"/>
    </source>
</evidence>
<protein>
    <submittedName>
        <fullName evidence="8">MFS transporter</fullName>
    </submittedName>
</protein>
<evidence type="ECO:0000256" key="3">
    <source>
        <dbReference type="ARBA" id="ARBA00022692"/>
    </source>
</evidence>
<keyword evidence="4 6" id="KW-1133">Transmembrane helix</keyword>
<feature type="transmembrane region" description="Helical" evidence="6">
    <location>
        <begin position="55"/>
        <end position="74"/>
    </location>
</feature>
<dbReference type="GO" id="GO:0005886">
    <property type="term" value="C:plasma membrane"/>
    <property type="evidence" value="ECO:0007669"/>
    <property type="project" value="UniProtKB-SubCell"/>
</dbReference>
<keyword evidence="3 6" id="KW-0812">Transmembrane</keyword>
<dbReference type="Pfam" id="PF07690">
    <property type="entry name" value="MFS_1"/>
    <property type="match status" value="1"/>
</dbReference>
<evidence type="ECO:0000256" key="1">
    <source>
        <dbReference type="ARBA" id="ARBA00004651"/>
    </source>
</evidence>
<feature type="transmembrane region" description="Helical" evidence="6">
    <location>
        <begin position="341"/>
        <end position="361"/>
    </location>
</feature>
<dbReference type="Proteomes" id="UP000075613">
    <property type="component" value="Unassembled WGS sequence"/>
</dbReference>
<dbReference type="SUPFAM" id="SSF103473">
    <property type="entry name" value="MFS general substrate transporter"/>
    <property type="match status" value="1"/>
</dbReference>
<evidence type="ECO:0000259" key="7">
    <source>
        <dbReference type="PROSITE" id="PS50850"/>
    </source>
</evidence>
<dbReference type="PROSITE" id="PS50850">
    <property type="entry name" value="MFS"/>
    <property type="match status" value="1"/>
</dbReference>
<dbReference type="AlphaFoldDB" id="A0A149PFC2"/>
<dbReference type="InterPro" id="IPR050382">
    <property type="entry name" value="MFS_Na/Anion_cotransporter"/>
</dbReference>
<comment type="subcellular location">
    <subcellularLocation>
        <location evidence="1">Cell membrane</location>
        <topology evidence="1">Multi-pass membrane protein</topology>
    </subcellularLocation>
</comment>
<evidence type="ECO:0000256" key="5">
    <source>
        <dbReference type="ARBA" id="ARBA00023136"/>
    </source>
</evidence>
<dbReference type="RefSeq" id="WP_062132455.1">
    <property type="nucleotide sequence ID" value="NZ_LRBG01000037.1"/>
</dbReference>
<dbReference type="InterPro" id="IPR036259">
    <property type="entry name" value="MFS_trans_sf"/>
</dbReference>
<feature type="transmembrane region" description="Helical" evidence="6">
    <location>
        <begin position="242"/>
        <end position="260"/>
    </location>
</feature>
<feature type="transmembrane region" description="Helical" evidence="6">
    <location>
        <begin position="403"/>
        <end position="424"/>
    </location>
</feature>
<dbReference type="Gene3D" id="1.20.1250.20">
    <property type="entry name" value="MFS general substrate transporter like domains"/>
    <property type="match status" value="2"/>
</dbReference>
<keyword evidence="2" id="KW-1003">Cell membrane</keyword>
<accession>A0A149PFC2</accession>
<sequence length="432" mass="47153">MMRTVNAAVQTEVRTGVRWRIFLIMLMLISINYVDRASLSVAMPLIAKEFHIAPAVQGLILSSFFWTYAFMQIPGGMLADRFKPRIVIACATLFWGFFQGIAALCTTATALILTRLGLGAAEAPIYPAGGKLNAMWLTRHERGRGATLLDGGAPLGAALGAVIISGLISEFGSWRTSFVVAGAGTMLAGLFAWYYIRNNPREHPSVNQGEADYLEAALQEEHRSEPIHATGRSMDFFRYRSVWCMFFGWMCFNSVFYGLLTWMPNYLNKVHGFNIQQMGGASFAIFFSGFVGELIGGWIADKWKAAGGSPNRVMRTLFSIAAVAATASIFSVAYVSNPTTVVVLLASTLFFLRWCGLYWCLPSILGTRNKVGFLGGFMNLGGNIGGVLVPIIVGLIVQTTGSYFLALMFFAAAGVGLFVCSTLIDYERKLPV</sequence>
<dbReference type="STRING" id="1399968.CI15_24550"/>
<dbReference type="PANTHER" id="PTHR11662:SF399">
    <property type="entry name" value="FI19708P1-RELATED"/>
    <property type="match status" value="1"/>
</dbReference>
<feature type="transmembrane region" description="Helical" evidence="6">
    <location>
        <begin position="86"/>
        <end position="113"/>
    </location>
</feature>